<name>F0W103_9STRA</name>
<reference evidence="1" key="2">
    <citation type="submission" date="2011-02" db="EMBL/GenBank/DDBJ databases">
        <authorList>
            <person name="MacLean D."/>
        </authorList>
    </citation>
    <scope>NUCLEOTIDE SEQUENCE</scope>
</reference>
<reference evidence="1" key="1">
    <citation type="journal article" date="2011" name="PLoS Biol.">
        <title>Gene gain and loss during evolution of obligate parasitism in the white rust pathogen of Arabidopsis thaliana.</title>
        <authorList>
            <person name="Kemen E."/>
            <person name="Gardiner A."/>
            <person name="Schultz-Larsen T."/>
            <person name="Kemen A.C."/>
            <person name="Balmuth A.L."/>
            <person name="Robert-Seilaniantz A."/>
            <person name="Bailey K."/>
            <person name="Holub E."/>
            <person name="Studholme D.J."/>
            <person name="Maclean D."/>
            <person name="Jones J.D."/>
        </authorList>
    </citation>
    <scope>NUCLEOTIDE SEQUENCE</scope>
</reference>
<proteinExistence type="predicted"/>
<sequence>MACDGTAVPVYKVRTRKWSLETRNVGHVTLRKWVPGNTCTFLRVSIALSVIHCTFYPNRFNAQTKRYEQYRFAIPEPYLDKMHRHPPPHCIKNEELLKLDE</sequence>
<organism evidence="1">
    <name type="scientific">Albugo laibachii Nc14</name>
    <dbReference type="NCBI Taxonomy" id="890382"/>
    <lineage>
        <taxon>Eukaryota</taxon>
        <taxon>Sar</taxon>
        <taxon>Stramenopiles</taxon>
        <taxon>Oomycota</taxon>
        <taxon>Peronosporomycetes</taxon>
        <taxon>Albuginales</taxon>
        <taxon>Albuginaceae</taxon>
        <taxon>Albugo</taxon>
    </lineage>
</organism>
<dbReference type="AlphaFoldDB" id="F0W103"/>
<dbReference type="EMBL" id="FR824050">
    <property type="protein sequence ID" value="CCA14727.1"/>
    <property type="molecule type" value="Genomic_DNA"/>
</dbReference>
<accession>F0W103</accession>
<dbReference type="HOGENOM" id="CLU_2296919_0_0_1"/>
<protein>
    <submittedName>
        <fullName evidence="1">AlNc14C5G783 protein</fullName>
    </submittedName>
</protein>
<evidence type="ECO:0000313" key="1">
    <source>
        <dbReference type="EMBL" id="CCA14727.1"/>
    </source>
</evidence>
<gene>
    <name evidence="1" type="primary">AlNc14C5G783</name>
    <name evidence="1" type="ORF">ALNC14_008700</name>
</gene>